<dbReference type="PROSITE" id="PS51473">
    <property type="entry name" value="GNK2"/>
    <property type="match status" value="1"/>
</dbReference>
<dbReference type="Pfam" id="PF01657">
    <property type="entry name" value="Stress-antifung"/>
    <property type="match status" value="1"/>
</dbReference>
<keyword evidence="4" id="KW-0945">Host-virus interaction</keyword>
<organism evidence="17 18">
    <name type="scientific">Sesamum indicum</name>
    <name type="common">Oriental sesame</name>
    <name type="synonym">Sesamum orientale</name>
    <dbReference type="NCBI Taxonomy" id="4182"/>
    <lineage>
        <taxon>Eukaryota</taxon>
        <taxon>Viridiplantae</taxon>
        <taxon>Streptophyta</taxon>
        <taxon>Embryophyta</taxon>
        <taxon>Tracheophyta</taxon>
        <taxon>Spermatophyta</taxon>
        <taxon>Magnoliopsida</taxon>
        <taxon>eudicotyledons</taxon>
        <taxon>Gunneridae</taxon>
        <taxon>Pentapetalae</taxon>
        <taxon>asterids</taxon>
        <taxon>lamiids</taxon>
        <taxon>Lamiales</taxon>
        <taxon>Pedaliaceae</taxon>
        <taxon>Sesamum</taxon>
    </lineage>
</organism>
<evidence type="ECO:0000313" key="18">
    <source>
        <dbReference type="RefSeq" id="XP_011082641.1"/>
    </source>
</evidence>
<dbReference type="InParanoid" id="A0A6I9TCM8"/>
<keyword evidence="3" id="KW-0295">Fungicide</keyword>
<comment type="similarity">
    <text evidence="14">Belongs to the cysteine-rich repeat secretory protein family. Plasmodesmata-located proteins (PDLD) subfamily.</text>
</comment>
<comment type="subcellular location">
    <subcellularLocation>
        <location evidence="13">Cell junction</location>
        <location evidence="13">Plasmodesma</location>
    </subcellularLocation>
    <subcellularLocation>
        <location evidence="1">Cell membrane</location>
        <topology evidence="1">Single-pass type I membrane protein</topology>
    </subcellularLocation>
</comment>
<gene>
    <name evidence="18" type="primary">LOC105165359</name>
</gene>
<evidence type="ECO:0000256" key="12">
    <source>
        <dbReference type="ARBA" id="ARBA00023157"/>
    </source>
</evidence>
<evidence type="ECO:0000256" key="15">
    <source>
        <dbReference type="SAM" id="SignalP"/>
    </source>
</evidence>
<feature type="signal peptide" evidence="15">
    <location>
        <begin position="1"/>
        <end position="28"/>
    </location>
</feature>
<evidence type="ECO:0000256" key="13">
    <source>
        <dbReference type="ARBA" id="ARBA00024184"/>
    </source>
</evidence>
<reference evidence="18" key="1">
    <citation type="submission" date="2025-08" db="UniProtKB">
        <authorList>
            <consortium name="RefSeq"/>
        </authorList>
    </citation>
    <scope>IDENTIFICATION</scope>
</reference>
<evidence type="ECO:0000256" key="11">
    <source>
        <dbReference type="ARBA" id="ARBA00023035"/>
    </source>
</evidence>
<evidence type="ECO:0000256" key="1">
    <source>
        <dbReference type="ARBA" id="ARBA00004251"/>
    </source>
</evidence>
<evidence type="ECO:0000256" key="10">
    <source>
        <dbReference type="ARBA" id="ARBA00023022"/>
    </source>
</evidence>
<evidence type="ECO:0000256" key="4">
    <source>
        <dbReference type="ARBA" id="ARBA00022581"/>
    </source>
</evidence>
<keyword evidence="17" id="KW-1185">Reference proteome</keyword>
<proteinExistence type="inferred from homology"/>
<keyword evidence="10" id="KW-0044">Antibiotic</keyword>
<dbReference type="GO" id="GO:0005537">
    <property type="term" value="F:D-mannose binding"/>
    <property type="evidence" value="ECO:0007669"/>
    <property type="project" value="UniProtKB-KW"/>
</dbReference>
<keyword evidence="2" id="KW-0929">Antimicrobial</keyword>
<dbReference type="GO" id="GO:0050832">
    <property type="term" value="P:defense response to fungus"/>
    <property type="evidence" value="ECO:0007669"/>
    <property type="project" value="UniProtKB-KW"/>
</dbReference>
<keyword evidence="8" id="KW-0611">Plant defense</keyword>
<dbReference type="PANTHER" id="PTHR32080">
    <property type="entry name" value="ANTIFUNGAL PROTEIN GINKBILOBIN-2-LIKE"/>
    <property type="match status" value="1"/>
</dbReference>
<dbReference type="GO" id="GO:0042742">
    <property type="term" value="P:defense response to bacterium"/>
    <property type="evidence" value="ECO:0007669"/>
    <property type="project" value="UniProtKB-KW"/>
</dbReference>
<keyword evidence="5 15" id="KW-0732">Signal</keyword>
<dbReference type="Gene3D" id="3.30.430.20">
    <property type="entry name" value="Gnk2 domain, C-X8-C-X2-C motif"/>
    <property type="match status" value="1"/>
</dbReference>
<evidence type="ECO:0000256" key="5">
    <source>
        <dbReference type="ARBA" id="ARBA00022729"/>
    </source>
</evidence>
<accession>A0A6I9TCM8</accession>
<dbReference type="InterPro" id="IPR002902">
    <property type="entry name" value="GNK2"/>
</dbReference>
<dbReference type="GO" id="GO:0031640">
    <property type="term" value="P:killing of cells of another organism"/>
    <property type="evidence" value="ECO:0007669"/>
    <property type="project" value="UniProtKB-KW"/>
</dbReference>
<evidence type="ECO:0000256" key="2">
    <source>
        <dbReference type="ARBA" id="ARBA00022529"/>
    </source>
</evidence>
<dbReference type="InterPro" id="IPR051378">
    <property type="entry name" value="Cell2Cell_Antifungal"/>
</dbReference>
<evidence type="ECO:0000256" key="9">
    <source>
        <dbReference type="ARBA" id="ARBA00022949"/>
    </source>
</evidence>
<dbReference type="AlphaFoldDB" id="A0A6I9TCM8"/>
<feature type="domain" description="Gnk2-homologous" evidence="16">
    <location>
        <begin position="32"/>
        <end position="136"/>
    </location>
</feature>
<evidence type="ECO:0000313" key="17">
    <source>
        <dbReference type="Proteomes" id="UP000504604"/>
    </source>
</evidence>
<evidence type="ECO:0000256" key="6">
    <source>
        <dbReference type="ARBA" id="ARBA00022734"/>
    </source>
</evidence>
<keyword evidence="12" id="KW-1015">Disulfide bond</keyword>
<dbReference type="KEGG" id="sind:105165359"/>
<evidence type="ECO:0000256" key="14">
    <source>
        <dbReference type="ARBA" id="ARBA00038393"/>
    </source>
</evidence>
<dbReference type="GeneID" id="105165359"/>
<keyword evidence="9" id="KW-0965">Cell junction</keyword>
<feature type="chain" id="PRO_5026983177" evidence="15">
    <location>
        <begin position="29"/>
        <end position="136"/>
    </location>
</feature>
<evidence type="ECO:0000259" key="16">
    <source>
        <dbReference type="PROSITE" id="PS51473"/>
    </source>
</evidence>
<dbReference type="OrthoDB" id="1888914at2759"/>
<sequence>MALVQKLNMIMTIISLIGLTGLLSVAKSEPNTNVNLLWCNENGYAEEDPYADSVAYVLADLMNVTPSRQGFDYSTVSPYGTAVSYGHATCNTGLSNNDCANCLVAAKASVSSSCLNSVGGRVAMVDCAMRYENYPF</sequence>
<dbReference type="GO" id="GO:0005886">
    <property type="term" value="C:plasma membrane"/>
    <property type="evidence" value="ECO:0007669"/>
    <property type="project" value="UniProtKB-SubCell"/>
</dbReference>
<dbReference type="Gramene" id="SIN_1012833.t">
    <property type="protein sequence ID" value="SIN_1012833.t.cds1"/>
    <property type="gene ID" value="SIN_1012833"/>
</dbReference>
<dbReference type="Proteomes" id="UP000504604">
    <property type="component" value="Linkage group LG6"/>
</dbReference>
<keyword evidence="11" id="KW-0465">Mannose-binding</keyword>
<keyword evidence="7" id="KW-0677">Repeat</keyword>
<evidence type="ECO:0000256" key="3">
    <source>
        <dbReference type="ARBA" id="ARBA00022577"/>
    </source>
</evidence>
<name>A0A6I9TCM8_SESIN</name>
<protein>
    <submittedName>
        <fullName evidence="18">Antifungal protein ginkbilobin-2</fullName>
    </submittedName>
</protein>
<dbReference type="GO" id="GO:0009506">
    <property type="term" value="C:plasmodesma"/>
    <property type="evidence" value="ECO:0007669"/>
    <property type="project" value="UniProtKB-SubCell"/>
</dbReference>
<dbReference type="InterPro" id="IPR038408">
    <property type="entry name" value="GNK2_sf"/>
</dbReference>
<keyword evidence="6" id="KW-0430">Lectin</keyword>
<dbReference type="RefSeq" id="XP_011082641.1">
    <property type="nucleotide sequence ID" value="XM_011084339.1"/>
</dbReference>
<dbReference type="PANTHER" id="PTHR32080:SF54">
    <property type="entry name" value="GNK2-HOMOLOGOUS DOMAIN-CONTAINING PROTEIN"/>
    <property type="match status" value="1"/>
</dbReference>
<evidence type="ECO:0000256" key="8">
    <source>
        <dbReference type="ARBA" id="ARBA00022821"/>
    </source>
</evidence>
<evidence type="ECO:0000256" key="7">
    <source>
        <dbReference type="ARBA" id="ARBA00022737"/>
    </source>
</evidence>
<dbReference type="CDD" id="cd23509">
    <property type="entry name" value="Gnk2-like"/>
    <property type="match status" value="1"/>
</dbReference>